<keyword evidence="5 11" id="KW-0067">ATP-binding</keyword>
<dbReference type="SMART" id="SM00382">
    <property type="entry name" value="AAA"/>
    <property type="match status" value="1"/>
</dbReference>
<dbReference type="Pfam" id="PF00664">
    <property type="entry name" value="ABC_membrane"/>
    <property type="match status" value="1"/>
</dbReference>
<sequence>MSKSKKLKNVTLGHVFKTIIWPRKKYLSVGLGLIIISRLAGLILPGASKYLIDDVIPNNDFIMLKWLIVAVVAAIVVQSVTSFALTQILSVEAQHLISQLRAKVQRHIIQLPIRFFDNTKTGELVSRIMTDVEGVRNLVGTGFAQMIGGVLTSLICLVLLIYISPLMTLFVLIPVAIFGIISLKAFGKIRPIFRDRGVINAQVTGRLTETLGGVRVIKGFNAEAQEIRIFEHGVNRLFLNVKQSLVTTSLVTSAATLLLGIASAGIMGIGGYQIMNNDLTYGDFVAYTLFLGFLIAPIVQMSNIGSQFTEAFAGLDRTEEILNMPLEDEGGHRTLKLDHIHGDVVFDNVAFAYEEGKEVVKSVSFKAPAGSVTALVGTSGSGKTTIAGLAASFLNPDSGTITVDGHDLQKINLQSYRSQLGVVLQDDFLFEGTIRENILFPRPNATEDQLMQAVQAAHVQEFTDRFEDGLDTLIGERGVKLSGGQRQRIAIARAVLADPRILILDEATSNLDTESESLIQASLKTLMQGRTTFVIAHRLSTIRQADQILVIEQGNIVEQGRHEELLEKKGRYYQLYTYQARI</sequence>
<evidence type="ECO:0000256" key="8">
    <source>
        <dbReference type="SAM" id="Phobius"/>
    </source>
</evidence>
<evidence type="ECO:0000256" key="1">
    <source>
        <dbReference type="ARBA" id="ARBA00004651"/>
    </source>
</evidence>
<accession>A0A1I7K6S4</accession>
<dbReference type="PANTHER" id="PTHR43394:SF1">
    <property type="entry name" value="ATP-BINDING CASSETTE SUB-FAMILY B MEMBER 10, MITOCHONDRIAL"/>
    <property type="match status" value="1"/>
</dbReference>
<reference evidence="12" key="1">
    <citation type="submission" date="2016-10" db="EMBL/GenBank/DDBJ databases">
        <authorList>
            <person name="Varghese N."/>
        </authorList>
    </citation>
    <scope>NUCLEOTIDE SEQUENCE [LARGE SCALE GENOMIC DNA]</scope>
    <source>
        <strain evidence="12">DSM 18820</strain>
    </source>
</reference>
<evidence type="ECO:0000256" key="4">
    <source>
        <dbReference type="ARBA" id="ARBA00022741"/>
    </source>
</evidence>
<dbReference type="PROSITE" id="PS00211">
    <property type="entry name" value="ABC_TRANSPORTER_1"/>
    <property type="match status" value="1"/>
</dbReference>
<feature type="transmembrane region" description="Helical" evidence="8">
    <location>
        <begin position="143"/>
        <end position="163"/>
    </location>
</feature>
<dbReference type="GO" id="GO:0005886">
    <property type="term" value="C:plasma membrane"/>
    <property type="evidence" value="ECO:0007669"/>
    <property type="project" value="UniProtKB-SubCell"/>
</dbReference>
<keyword evidence="6 8" id="KW-1133">Transmembrane helix</keyword>
<evidence type="ECO:0000313" key="11">
    <source>
        <dbReference type="EMBL" id="SFU93098.1"/>
    </source>
</evidence>
<dbReference type="FunFam" id="3.40.50.300:FF:000287">
    <property type="entry name" value="Multidrug ABC transporter ATP-binding protein"/>
    <property type="match status" value="1"/>
</dbReference>
<evidence type="ECO:0000313" key="12">
    <source>
        <dbReference type="Proteomes" id="UP000182491"/>
    </source>
</evidence>
<dbReference type="CDD" id="cd07346">
    <property type="entry name" value="ABC_6TM_exporters"/>
    <property type="match status" value="1"/>
</dbReference>
<dbReference type="GO" id="GO:0015421">
    <property type="term" value="F:ABC-type oligopeptide transporter activity"/>
    <property type="evidence" value="ECO:0007669"/>
    <property type="project" value="TreeGrafter"/>
</dbReference>
<evidence type="ECO:0000256" key="2">
    <source>
        <dbReference type="ARBA" id="ARBA00022448"/>
    </source>
</evidence>
<feature type="transmembrane region" description="Helical" evidence="8">
    <location>
        <begin position="281"/>
        <end position="299"/>
    </location>
</feature>
<dbReference type="Pfam" id="PF00005">
    <property type="entry name" value="ABC_tran"/>
    <property type="match status" value="1"/>
</dbReference>
<dbReference type="PROSITE" id="PS50929">
    <property type="entry name" value="ABC_TM1F"/>
    <property type="match status" value="1"/>
</dbReference>
<keyword evidence="12" id="KW-1185">Reference proteome</keyword>
<dbReference type="PANTHER" id="PTHR43394">
    <property type="entry name" value="ATP-DEPENDENT PERMEASE MDL1, MITOCHONDRIAL"/>
    <property type="match status" value="1"/>
</dbReference>
<dbReference type="InterPro" id="IPR003439">
    <property type="entry name" value="ABC_transporter-like_ATP-bd"/>
</dbReference>
<keyword evidence="4" id="KW-0547">Nucleotide-binding</keyword>
<dbReference type="InterPro" id="IPR011527">
    <property type="entry name" value="ABC1_TM_dom"/>
</dbReference>
<feature type="domain" description="ABC transmembrane type-1" evidence="10">
    <location>
        <begin position="29"/>
        <end position="310"/>
    </location>
</feature>
<dbReference type="AlphaFoldDB" id="A0A1I7K6S4"/>
<dbReference type="Proteomes" id="UP000182491">
    <property type="component" value="Unassembled WGS sequence"/>
</dbReference>
<evidence type="ECO:0000259" key="9">
    <source>
        <dbReference type="PROSITE" id="PS50893"/>
    </source>
</evidence>
<dbReference type="STRING" id="388950.GCA_001611675_01034"/>
<dbReference type="GO" id="GO:0005524">
    <property type="term" value="F:ATP binding"/>
    <property type="evidence" value="ECO:0007669"/>
    <property type="project" value="UniProtKB-KW"/>
</dbReference>
<protein>
    <submittedName>
        <fullName evidence="11">ATP-binding cassette, subfamily B, MsbA</fullName>
    </submittedName>
</protein>
<organism evidence="11 12">
    <name type="scientific">Pontibacter akesuensis</name>
    <dbReference type="NCBI Taxonomy" id="388950"/>
    <lineage>
        <taxon>Bacteria</taxon>
        <taxon>Pseudomonadati</taxon>
        <taxon>Bacteroidota</taxon>
        <taxon>Cytophagia</taxon>
        <taxon>Cytophagales</taxon>
        <taxon>Hymenobacteraceae</taxon>
        <taxon>Pontibacter</taxon>
    </lineage>
</organism>
<proteinExistence type="predicted"/>
<feature type="transmembrane region" description="Helical" evidence="8">
    <location>
        <begin position="245"/>
        <end position="269"/>
    </location>
</feature>
<evidence type="ECO:0000256" key="5">
    <source>
        <dbReference type="ARBA" id="ARBA00022840"/>
    </source>
</evidence>
<dbReference type="SUPFAM" id="SSF90123">
    <property type="entry name" value="ABC transporter transmembrane region"/>
    <property type="match status" value="1"/>
</dbReference>
<evidence type="ECO:0000256" key="7">
    <source>
        <dbReference type="ARBA" id="ARBA00023136"/>
    </source>
</evidence>
<dbReference type="EMBL" id="FPCA01000004">
    <property type="protein sequence ID" value="SFU93098.1"/>
    <property type="molecule type" value="Genomic_DNA"/>
</dbReference>
<dbReference type="Gene3D" id="1.20.1560.10">
    <property type="entry name" value="ABC transporter type 1, transmembrane domain"/>
    <property type="match status" value="1"/>
</dbReference>
<dbReference type="InterPro" id="IPR003593">
    <property type="entry name" value="AAA+_ATPase"/>
</dbReference>
<gene>
    <name evidence="11" type="ORF">SAMN04487941_3452</name>
</gene>
<dbReference type="PROSITE" id="PS50893">
    <property type="entry name" value="ABC_TRANSPORTER_2"/>
    <property type="match status" value="1"/>
</dbReference>
<keyword evidence="2" id="KW-0813">Transport</keyword>
<feature type="domain" description="ABC transporter" evidence="9">
    <location>
        <begin position="344"/>
        <end position="578"/>
    </location>
</feature>
<dbReference type="InterPro" id="IPR027417">
    <property type="entry name" value="P-loop_NTPase"/>
</dbReference>
<dbReference type="RefSeq" id="WP_068837170.1">
    <property type="nucleotide sequence ID" value="NZ_BMXC01000004.1"/>
</dbReference>
<evidence type="ECO:0000259" key="10">
    <source>
        <dbReference type="PROSITE" id="PS50929"/>
    </source>
</evidence>
<dbReference type="InterPro" id="IPR039421">
    <property type="entry name" value="Type_1_exporter"/>
</dbReference>
<feature type="transmembrane region" description="Helical" evidence="8">
    <location>
        <begin position="169"/>
        <end position="186"/>
    </location>
</feature>
<evidence type="ECO:0000256" key="6">
    <source>
        <dbReference type="ARBA" id="ARBA00022989"/>
    </source>
</evidence>
<dbReference type="InterPro" id="IPR017871">
    <property type="entry name" value="ABC_transporter-like_CS"/>
</dbReference>
<keyword evidence="3 8" id="KW-0812">Transmembrane</keyword>
<dbReference type="InterPro" id="IPR036640">
    <property type="entry name" value="ABC1_TM_sf"/>
</dbReference>
<comment type="subcellular location">
    <subcellularLocation>
        <location evidence="1">Cell membrane</location>
        <topology evidence="1">Multi-pass membrane protein</topology>
    </subcellularLocation>
</comment>
<dbReference type="Gene3D" id="3.40.50.300">
    <property type="entry name" value="P-loop containing nucleotide triphosphate hydrolases"/>
    <property type="match status" value="1"/>
</dbReference>
<keyword evidence="7 8" id="KW-0472">Membrane</keyword>
<evidence type="ECO:0000256" key="3">
    <source>
        <dbReference type="ARBA" id="ARBA00022692"/>
    </source>
</evidence>
<dbReference type="OrthoDB" id="843962at2"/>
<dbReference type="SUPFAM" id="SSF52540">
    <property type="entry name" value="P-loop containing nucleoside triphosphate hydrolases"/>
    <property type="match status" value="1"/>
</dbReference>
<name>A0A1I7K6S4_9BACT</name>
<feature type="transmembrane region" description="Helical" evidence="8">
    <location>
        <begin position="26"/>
        <end position="46"/>
    </location>
</feature>
<dbReference type="GO" id="GO:0016887">
    <property type="term" value="F:ATP hydrolysis activity"/>
    <property type="evidence" value="ECO:0007669"/>
    <property type="project" value="InterPro"/>
</dbReference>
<feature type="transmembrane region" description="Helical" evidence="8">
    <location>
        <begin position="66"/>
        <end position="91"/>
    </location>
</feature>